<dbReference type="EMBL" id="JARJLG010000008">
    <property type="protein sequence ID" value="KAJ7778660.1"/>
    <property type="molecule type" value="Genomic_DNA"/>
</dbReference>
<feature type="domain" description="NADH:flavin oxidoreductase/NADH oxidase N-terminal" evidence="1">
    <location>
        <begin position="4"/>
        <end position="242"/>
    </location>
</feature>
<comment type="caution">
    <text evidence="2">The sequence shown here is derived from an EMBL/GenBank/DDBJ whole genome shotgun (WGS) entry which is preliminary data.</text>
</comment>
<dbReference type="InterPro" id="IPR045247">
    <property type="entry name" value="Oye-like"/>
</dbReference>
<sequence>MSALFTPLELGSLTIPNRIGMSPMTRNRSSASRAAGGAGLIVSEDTLVTQQRSAWPDAPGIWNKAQAAGWKRITDAVHAHGSKMYCQISHPGRCAHPETPEQIAAGVPVYAPSAIAARGGKFYYFPGTPGYVTPTEIPDPAIIIAQFKEAAVNAKEAGFDGVELHAAGGYLVHEFLDSSSNKRIDKWGGSVENHTRFALEILKALREVFGRDVALKVSPNMGMPRQETIATFGHLLREVNKLNIAYVAFLRYMEIQKEFNT</sequence>
<evidence type="ECO:0000313" key="2">
    <source>
        <dbReference type="EMBL" id="KAJ7778660.1"/>
    </source>
</evidence>
<dbReference type="Pfam" id="PF00724">
    <property type="entry name" value="Oxidored_FMN"/>
    <property type="match status" value="1"/>
</dbReference>
<protein>
    <recommendedName>
        <fullName evidence="1">NADH:flavin oxidoreductase/NADH oxidase N-terminal domain-containing protein</fullName>
    </recommendedName>
</protein>
<evidence type="ECO:0000313" key="3">
    <source>
        <dbReference type="Proteomes" id="UP001215280"/>
    </source>
</evidence>
<dbReference type="InterPro" id="IPR013785">
    <property type="entry name" value="Aldolase_TIM"/>
</dbReference>
<dbReference type="GO" id="GO:0016491">
    <property type="term" value="F:oxidoreductase activity"/>
    <property type="evidence" value="ECO:0007669"/>
    <property type="project" value="InterPro"/>
</dbReference>
<dbReference type="GO" id="GO:0010181">
    <property type="term" value="F:FMN binding"/>
    <property type="evidence" value="ECO:0007669"/>
    <property type="project" value="InterPro"/>
</dbReference>
<evidence type="ECO:0000259" key="1">
    <source>
        <dbReference type="Pfam" id="PF00724"/>
    </source>
</evidence>
<gene>
    <name evidence="2" type="ORF">DFH07DRAFT_1033348</name>
</gene>
<keyword evidence="3" id="KW-1185">Reference proteome</keyword>
<dbReference type="Proteomes" id="UP001215280">
    <property type="component" value="Unassembled WGS sequence"/>
</dbReference>
<organism evidence="2 3">
    <name type="scientific">Mycena maculata</name>
    <dbReference type="NCBI Taxonomy" id="230809"/>
    <lineage>
        <taxon>Eukaryota</taxon>
        <taxon>Fungi</taxon>
        <taxon>Dikarya</taxon>
        <taxon>Basidiomycota</taxon>
        <taxon>Agaricomycotina</taxon>
        <taxon>Agaricomycetes</taxon>
        <taxon>Agaricomycetidae</taxon>
        <taxon>Agaricales</taxon>
        <taxon>Marasmiineae</taxon>
        <taxon>Mycenaceae</taxon>
        <taxon>Mycena</taxon>
    </lineage>
</organism>
<dbReference type="AlphaFoldDB" id="A0AAD7K7D3"/>
<name>A0AAD7K7D3_9AGAR</name>
<dbReference type="Gene3D" id="3.20.20.70">
    <property type="entry name" value="Aldolase class I"/>
    <property type="match status" value="1"/>
</dbReference>
<accession>A0AAD7K7D3</accession>
<dbReference type="InterPro" id="IPR001155">
    <property type="entry name" value="OxRdtase_FMN_N"/>
</dbReference>
<dbReference type="PANTHER" id="PTHR22893">
    <property type="entry name" value="NADH OXIDOREDUCTASE-RELATED"/>
    <property type="match status" value="1"/>
</dbReference>
<dbReference type="PANTHER" id="PTHR22893:SF91">
    <property type="entry name" value="NADPH DEHYDROGENASE 2-RELATED"/>
    <property type="match status" value="1"/>
</dbReference>
<reference evidence="2" key="1">
    <citation type="submission" date="2023-03" db="EMBL/GenBank/DDBJ databases">
        <title>Massive genome expansion in bonnet fungi (Mycena s.s.) driven by repeated elements and novel gene families across ecological guilds.</title>
        <authorList>
            <consortium name="Lawrence Berkeley National Laboratory"/>
            <person name="Harder C.B."/>
            <person name="Miyauchi S."/>
            <person name="Viragh M."/>
            <person name="Kuo A."/>
            <person name="Thoen E."/>
            <person name="Andreopoulos B."/>
            <person name="Lu D."/>
            <person name="Skrede I."/>
            <person name="Drula E."/>
            <person name="Henrissat B."/>
            <person name="Morin E."/>
            <person name="Kohler A."/>
            <person name="Barry K."/>
            <person name="LaButti K."/>
            <person name="Morin E."/>
            <person name="Salamov A."/>
            <person name="Lipzen A."/>
            <person name="Mereny Z."/>
            <person name="Hegedus B."/>
            <person name="Baldrian P."/>
            <person name="Stursova M."/>
            <person name="Weitz H."/>
            <person name="Taylor A."/>
            <person name="Grigoriev I.V."/>
            <person name="Nagy L.G."/>
            <person name="Martin F."/>
            <person name="Kauserud H."/>
        </authorList>
    </citation>
    <scope>NUCLEOTIDE SEQUENCE</scope>
    <source>
        <strain evidence="2">CBHHK188m</strain>
    </source>
</reference>
<dbReference type="SUPFAM" id="SSF51395">
    <property type="entry name" value="FMN-linked oxidoreductases"/>
    <property type="match status" value="1"/>
</dbReference>
<proteinExistence type="predicted"/>